<proteinExistence type="predicted"/>
<feature type="region of interest" description="Disordered" evidence="1">
    <location>
        <begin position="128"/>
        <end position="226"/>
    </location>
</feature>
<feature type="region of interest" description="Disordered" evidence="1">
    <location>
        <begin position="621"/>
        <end position="692"/>
    </location>
</feature>
<sequence length="692" mass="73204">MSATEAEHANQTVVESVPVELNVDSPDITTDIVALKETTDIDPKDTDAIQFDLKDASEAGTTQDSIGEIPESLESTEALDGSKIPTIPEKVADTTKDANTTLPSFEGNVDALTGAESEKYGLDEVEVVEEKSHEASHAPLGSAEPVSAEDALTITTEVASTVTPTAGENDATQDVAVADSPAPDPLSFVQEQDVPHVPAAQEENGAAEDSQLASREAEVTFVEEAPNTKVEEDIVRQSDARIKQDASDDLVIEASEDNSMDATAETSFIDSGSVADESLTEIVFAEAEPKAPFEDDLVLQEAQLETADQPSAVDDSTQADAETPVEILSTNPLVVDSVTEITEDQEQSPIETAEAGGLVEGQPLDDTDVSRLLTPREPEVERPKSPWTPSYSVTTQGPGIPASDDLELAELPVLPPPVDVKQLGTNQDDHLETVPVLEQTERTVTVTSVQDVEAEVPPSSEPPRPWTPSYSVVVQGSPLSPPVNLVAQEESTIVGEDNLHSASQDGPNPDIVAPIPDGNPAMVSLINSGIVVDPATLQDPDVEDDSVDPGSEAVVAALIESGVLADDAVAVDQDDSPIATLVSVTTAQDFIDENQAPANPEFSSAPEVQITTDVQATEKMTFDEVPQIETHLTTAQSEPERPRSPWTPSYSVTQHGQISPDGRSESGEVAAPTSKQEMLSAEQQSFIEATRS</sequence>
<feature type="compositionally biased region" description="Basic and acidic residues" evidence="1">
    <location>
        <begin position="374"/>
        <end position="384"/>
    </location>
</feature>
<organism evidence="2 3">
    <name type="scientific">Mycena maculata</name>
    <dbReference type="NCBI Taxonomy" id="230809"/>
    <lineage>
        <taxon>Eukaryota</taxon>
        <taxon>Fungi</taxon>
        <taxon>Dikarya</taxon>
        <taxon>Basidiomycota</taxon>
        <taxon>Agaricomycotina</taxon>
        <taxon>Agaricomycetes</taxon>
        <taxon>Agaricomycetidae</taxon>
        <taxon>Agaricales</taxon>
        <taxon>Marasmiineae</taxon>
        <taxon>Mycenaceae</taxon>
        <taxon>Mycena</taxon>
    </lineage>
</organism>
<feature type="compositionally biased region" description="Polar residues" evidence="1">
    <location>
        <begin position="673"/>
        <end position="692"/>
    </location>
</feature>
<reference evidence="2" key="1">
    <citation type="submission" date="2023-03" db="EMBL/GenBank/DDBJ databases">
        <title>Massive genome expansion in bonnet fungi (Mycena s.s.) driven by repeated elements and novel gene families across ecological guilds.</title>
        <authorList>
            <consortium name="Lawrence Berkeley National Laboratory"/>
            <person name="Harder C.B."/>
            <person name="Miyauchi S."/>
            <person name="Viragh M."/>
            <person name="Kuo A."/>
            <person name="Thoen E."/>
            <person name="Andreopoulos B."/>
            <person name="Lu D."/>
            <person name="Skrede I."/>
            <person name="Drula E."/>
            <person name="Henrissat B."/>
            <person name="Morin E."/>
            <person name="Kohler A."/>
            <person name="Barry K."/>
            <person name="LaButti K."/>
            <person name="Morin E."/>
            <person name="Salamov A."/>
            <person name="Lipzen A."/>
            <person name="Mereny Z."/>
            <person name="Hegedus B."/>
            <person name="Baldrian P."/>
            <person name="Stursova M."/>
            <person name="Weitz H."/>
            <person name="Taylor A."/>
            <person name="Grigoriev I.V."/>
            <person name="Nagy L.G."/>
            <person name="Martin F."/>
            <person name="Kauserud H."/>
        </authorList>
    </citation>
    <scope>NUCLEOTIDE SEQUENCE</scope>
    <source>
        <strain evidence="2">CBHHK188m</strain>
    </source>
</reference>
<evidence type="ECO:0000256" key="1">
    <source>
        <dbReference type="SAM" id="MobiDB-lite"/>
    </source>
</evidence>
<feature type="compositionally biased region" description="Polar residues" evidence="1">
    <location>
        <begin position="306"/>
        <end position="320"/>
    </location>
</feature>
<dbReference type="AlphaFoldDB" id="A0AAD7IC29"/>
<accession>A0AAD7IC29</accession>
<name>A0AAD7IC29_9AGAR</name>
<feature type="region of interest" description="Disordered" evidence="1">
    <location>
        <begin position="54"/>
        <end position="88"/>
    </location>
</feature>
<evidence type="ECO:0000313" key="3">
    <source>
        <dbReference type="Proteomes" id="UP001215280"/>
    </source>
</evidence>
<feature type="compositionally biased region" description="Polar residues" evidence="1">
    <location>
        <begin position="646"/>
        <end position="657"/>
    </location>
</feature>
<evidence type="ECO:0000313" key="2">
    <source>
        <dbReference type="EMBL" id="KAJ7739773.1"/>
    </source>
</evidence>
<feature type="compositionally biased region" description="Polar residues" evidence="1">
    <location>
        <begin position="153"/>
        <end position="172"/>
    </location>
</feature>
<feature type="region of interest" description="Disordered" evidence="1">
    <location>
        <begin position="306"/>
        <end position="404"/>
    </location>
</feature>
<keyword evidence="3" id="KW-1185">Reference proteome</keyword>
<feature type="compositionally biased region" description="Polar residues" evidence="1">
    <location>
        <begin position="387"/>
        <end position="397"/>
    </location>
</feature>
<comment type="caution">
    <text evidence="2">The sequence shown here is derived from an EMBL/GenBank/DDBJ whole genome shotgun (WGS) entry which is preliminary data.</text>
</comment>
<protein>
    <submittedName>
        <fullName evidence="2">Uncharacterized protein</fullName>
    </submittedName>
</protein>
<dbReference type="EMBL" id="JARJLG010000130">
    <property type="protein sequence ID" value="KAJ7739773.1"/>
    <property type="molecule type" value="Genomic_DNA"/>
</dbReference>
<dbReference type="Proteomes" id="UP001215280">
    <property type="component" value="Unassembled WGS sequence"/>
</dbReference>
<gene>
    <name evidence="2" type="ORF">DFH07DRAFT_75674</name>
</gene>
<feature type="region of interest" description="Disordered" evidence="1">
    <location>
        <begin position="446"/>
        <end position="469"/>
    </location>
</feature>